<name>A0A3D8IPJ4_9HELI</name>
<protein>
    <submittedName>
        <fullName evidence="5">Succinyldiaminopimelate transaminase</fullName>
    </submittedName>
</protein>
<dbReference type="RefSeq" id="WP_115542666.1">
    <property type="nucleotide sequence ID" value="NZ_NXLQ01000004.1"/>
</dbReference>
<dbReference type="InterPro" id="IPR015424">
    <property type="entry name" value="PyrdxlP-dep_Trfase"/>
</dbReference>
<dbReference type="SUPFAM" id="SSF53383">
    <property type="entry name" value="PLP-dependent transferases"/>
    <property type="match status" value="1"/>
</dbReference>
<comment type="caution">
    <text evidence="5">The sequence shown here is derived from an EMBL/GenBank/DDBJ whole genome shotgun (WGS) entry which is preliminary data.</text>
</comment>
<reference evidence="5 6" key="1">
    <citation type="submission" date="2018-04" db="EMBL/GenBank/DDBJ databases">
        <title>Novel Campyloabacter and Helicobacter Species and Strains.</title>
        <authorList>
            <person name="Mannion A.J."/>
            <person name="Shen Z."/>
            <person name="Fox J.G."/>
        </authorList>
    </citation>
    <scope>NUCLEOTIDE SEQUENCE [LARGE SCALE GENOMIC DNA]</scope>
    <source>
        <strain evidence="5 6">MIT 17-337</strain>
    </source>
</reference>
<accession>A0A3D8IPJ4</accession>
<evidence type="ECO:0000256" key="1">
    <source>
        <dbReference type="ARBA" id="ARBA00001933"/>
    </source>
</evidence>
<dbReference type="Pfam" id="PF00155">
    <property type="entry name" value="Aminotran_1_2"/>
    <property type="match status" value="1"/>
</dbReference>
<keyword evidence="2" id="KW-0032">Aminotransferase</keyword>
<dbReference type="Gene3D" id="3.40.640.10">
    <property type="entry name" value="Type I PLP-dependent aspartate aminotransferase-like (Major domain)"/>
    <property type="match status" value="1"/>
</dbReference>
<keyword evidence="3" id="KW-0808">Transferase</keyword>
<dbReference type="EMBL" id="NXLQ01000004">
    <property type="protein sequence ID" value="RDU66544.1"/>
    <property type="molecule type" value="Genomic_DNA"/>
</dbReference>
<dbReference type="Proteomes" id="UP000256379">
    <property type="component" value="Unassembled WGS sequence"/>
</dbReference>
<dbReference type="OrthoDB" id="9804474at2"/>
<gene>
    <name evidence="5" type="ORF">CQA53_03660</name>
</gene>
<evidence type="ECO:0000313" key="6">
    <source>
        <dbReference type="Proteomes" id="UP000256379"/>
    </source>
</evidence>
<dbReference type="GO" id="GO:0030170">
    <property type="term" value="F:pyridoxal phosphate binding"/>
    <property type="evidence" value="ECO:0007669"/>
    <property type="project" value="InterPro"/>
</dbReference>
<keyword evidence="6" id="KW-1185">Reference proteome</keyword>
<evidence type="ECO:0000256" key="2">
    <source>
        <dbReference type="ARBA" id="ARBA00022576"/>
    </source>
</evidence>
<organism evidence="5 6">
    <name type="scientific">Helicobacter didelphidarum</name>
    <dbReference type="NCBI Taxonomy" id="2040648"/>
    <lineage>
        <taxon>Bacteria</taxon>
        <taxon>Pseudomonadati</taxon>
        <taxon>Campylobacterota</taxon>
        <taxon>Epsilonproteobacteria</taxon>
        <taxon>Campylobacterales</taxon>
        <taxon>Helicobacteraceae</taxon>
        <taxon>Helicobacter</taxon>
    </lineage>
</organism>
<dbReference type="NCBIfam" id="NF004494">
    <property type="entry name" value="PRK05839.1"/>
    <property type="match status" value="1"/>
</dbReference>
<evidence type="ECO:0000256" key="3">
    <source>
        <dbReference type="ARBA" id="ARBA00022679"/>
    </source>
</evidence>
<evidence type="ECO:0000259" key="4">
    <source>
        <dbReference type="Pfam" id="PF00155"/>
    </source>
</evidence>
<dbReference type="CDD" id="cd00609">
    <property type="entry name" value="AAT_like"/>
    <property type="match status" value="1"/>
</dbReference>
<comment type="cofactor">
    <cofactor evidence="1">
        <name>pyridoxal 5'-phosphate</name>
        <dbReference type="ChEBI" id="CHEBI:597326"/>
    </cofactor>
</comment>
<dbReference type="InterPro" id="IPR015421">
    <property type="entry name" value="PyrdxlP-dep_Trfase_major"/>
</dbReference>
<dbReference type="InterPro" id="IPR004839">
    <property type="entry name" value="Aminotransferase_I/II_large"/>
</dbReference>
<proteinExistence type="predicted"/>
<feature type="domain" description="Aminotransferase class I/classII large" evidence="4">
    <location>
        <begin position="24"/>
        <end position="369"/>
    </location>
</feature>
<dbReference type="GO" id="GO:0008483">
    <property type="term" value="F:transaminase activity"/>
    <property type="evidence" value="ECO:0007669"/>
    <property type="project" value="UniProtKB-KW"/>
</dbReference>
<dbReference type="AlphaFoldDB" id="A0A3D8IPJ4"/>
<dbReference type="Gene3D" id="3.90.1150.10">
    <property type="entry name" value="Aspartate Aminotransferase, domain 1"/>
    <property type="match status" value="1"/>
</dbReference>
<dbReference type="InterPro" id="IPR050881">
    <property type="entry name" value="LL-DAP_aminotransferase"/>
</dbReference>
<dbReference type="PANTHER" id="PTHR42832:SF3">
    <property type="entry name" value="L-GLUTAMINE--4-(METHYLSULFANYL)-2-OXOBUTANOATE AMINOTRANSFERASE"/>
    <property type="match status" value="1"/>
</dbReference>
<evidence type="ECO:0000313" key="5">
    <source>
        <dbReference type="EMBL" id="RDU66544.1"/>
    </source>
</evidence>
<dbReference type="InterPro" id="IPR015422">
    <property type="entry name" value="PyrdxlP-dep_Trfase_small"/>
</dbReference>
<dbReference type="PANTHER" id="PTHR42832">
    <property type="entry name" value="AMINO ACID AMINOTRANSFERASE"/>
    <property type="match status" value="1"/>
</dbReference>
<sequence length="399" mass="46087">MKFMPYPFERLRILLKASKSKKQGLNLSIGEPGFNAPNSVIQALKDNAELIRFYPTLQPDLIKTQRDFIQERFGVQLKESEIVPTFGSREALFNFPHFIFLQKEYIKKDSPVMAFPNPFYQIYEGTQIITNAQVIYMPLNENNNFKPSLSKDDLERVDIVILNSPNNPTGQALTLEELEKWVKLALKYNFILINDECYSDIYSNNPPPSLLEASVSVGNTNFKNIFVINSISKRICVPGLRSGFVAGNSEILERYKIFRTYIGISIPTTLQKASIIAWKEYKHAQFIREKFRKNLSLAQEIFKDSQIFPYTFYLWLKVQDCNEIHLNPNHLFNDEVFCKELYEETGHIVLPGSYLGRNDGGIGYVRIALTQEEHIMIGALKEIKKFCDNFIYTHACSNR</sequence>